<sequence length="108" mass="12319">MFLEVIISSESEITNGARGSHESQSKFLFVASFFGLQLMLLSQSVSVEICSSGKLHVTNFALHFFLLVTCLFLDNVDFCGIKFVQVLVPIGLIRFHRWFRFYCNSNMI</sequence>
<name>A0A8D8F0F4_CULPI</name>
<accession>A0A8D8F0F4</accession>
<protein>
    <submittedName>
        <fullName evidence="1">(northern house mosquito) hypothetical protein</fullName>
    </submittedName>
</protein>
<proteinExistence type="predicted"/>
<dbReference type="AlphaFoldDB" id="A0A8D8F0F4"/>
<evidence type="ECO:0000313" key="1">
    <source>
        <dbReference type="EMBL" id="CAG6453926.1"/>
    </source>
</evidence>
<reference evidence="1" key="1">
    <citation type="submission" date="2021-05" db="EMBL/GenBank/DDBJ databases">
        <authorList>
            <person name="Alioto T."/>
            <person name="Alioto T."/>
            <person name="Gomez Garrido J."/>
        </authorList>
    </citation>
    <scope>NUCLEOTIDE SEQUENCE</scope>
</reference>
<dbReference type="EMBL" id="HBUE01024096">
    <property type="protein sequence ID" value="CAG6453926.1"/>
    <property type="molecule type" value="Transcribed_RNA"/>
</dbReference>
<organism evidence="1">
    <name type="scientific">Culex pipiens</name>
    <name type="common">House mosquito</name>
    <dbReference type="NCBI Taxonomy" id="7175"/>
    <lineage>
        <taxon>Eukaryota</taxon>
        <taxon>Metazoa</taxon>
        <taxon>Ecdysozoa</taxon>
        <taxon>Arthropoda</taxon>
        <taxon>Hexapoda</taxon>
        <taxon>Insecta</taxon>
        <taxon>Pterygota</taxon>
        <taxon>Neoptera</taxon>
        <taxon>Endopterygota</taxon>
        <taxon>Diptera</taxon>
        <taxon>Nematocera</taxon>
        <taxon>Culicoidea</taxon>
        <taxon>Culicidae</taxon>
        <taxon>Culicinae</taxon>
        <taxon>Culicini</taxon>
        <taxon>Culex</taxon>
        <taxon>Culex</taxon>
    </lineage>
</organism>